<dbReference type="Gene3D" id="2.40.10.10">
    <property type="entry name" value="Trypsin-like serine proteases"/>
    <property type="match status" value="2"/>
</dbReference>
<dbReference type="InterPro" id="IPR000436">
    <property type="entry name" value="Sushi_SCR_CCP_dom"/>
</dbReference>
<dbReference type="Pfam" id="PF00089">
    <property type="entry name" value="Trypsin"/>
    <property type="match status" value="2"/>
</dbReference>
<comment type="caution">
    <text evidence="9">Lacks conserved residue(s) required for the propagation of feature annotation.</text>
</comment>
<evidence type="ECO:0000313" key="14">
    <source>
        <dbReference type="Proteomes" id="UP001557470"/>
    </source>
</evidence>
<gene>
    <name evidence="13" type="ORF">UPYG_G00155600</name>
</gene>
<evidence type="ECO:0000256" key="5">
    <source>
        <dbReference type="ARBA" id="ARBA00022825"/>
    </source>
</evidence>
<dbReference type="PANTHER" id="PTHR24255:SF25">
    <property type="entry name" value="COMPLEMENT C1R SUBCOMPONENT"/>
    <property type="match status" value="1"/>
</dbReference>
<keyword evidence="1 9" id="KW-0768">Sushi</keyword>
<dbReference type="FunFam" id="2.10.70.10:FF:000016">
    <property type="entry name" value="Mannan-binding lectin serine protease 1"/>
    <property type="match status" value="2"/>
</dbReference>
<keyword evidence="4" id="KW-0378">Hydrolase</keyword>
<feature type="domain" description="Sushi" evidence="12">
    <location>
        <begin position="27"/>
        <end position="95"/>
    </location>
</feature>
<dbReference type="SMART" id="SM00020">
    <property type="entry name" value="Tryp_SPc"/>
    <property type="match status" value="2"/>
</dbReference>
<dbReference type="PROSITE" id="PS00135">
    <property type="entry name" value="TRYPSIN_SER"/>
    <property type="match status" value="2"/>
</dbReference>
<dbReference type="InterPro" id="IPR035976">
    <property type="entry name" value="Sushi/SCR/CCP_sf"/>
</dbReference>
<dbReference type="InterPro" id="IPR009003">
    <property type="entry name" value="Peptidase_S1_PA"/>
</dbReference>
<proteinExistence type="inferred from homology"/>
<feature type="domain" description="Peptidase S1" evidence="11">
    <location>
        <begin position="442"/>
        <end position="688"/>
    </location>
</feature>
<keyword evidence="7" id="KW-0325">Glycoprotein</keyword>
<dbReference type="EMBL" id="JAGEUA010000004">
    <property type="protein sequence ID" value="KAL0985332.1"/>
    <property type="molecule type" value="Genomic_DNA"/>
</dbReference>
<keyword evidence="5" id="KW-0720">Serine protease</keyword>
<feature type="chain" id="PRO_5044867225" evidence="10">
    <location>
        <begin position="26"/>
        <end position="691"/>
    </location>
</feature>
<keyword evidence="6" id="KW-1015">Disulfide bond</keyword>
<sequence>MNCIFLKLWLLCMAACEFWVPGCSSVVGCGQPEPVLNGKVTFISGTQNQHGSIIQYHCNEPFYSLPNGAKANFTCSLDGKWKDDQRNSLIPQCVPACGRPTFTLPEFRRIIGGKEAPPNSFPWHVFLRTNQGRGGGMVIGDYWILTAAHVLYGNTMKTVKVYVGVNNLHDLSKPLEVSSIHLHPKYNDSEKNYDHDIGLIHLKHSVTYNTNVMPLCLPTKDSKYPTGQNGLVSGFGTMENDTSTNALQYVPVPVVDQEHCRRSVDMVKVEMKEMASKEIIPSLTENMFCAGNPEGGKDACQGDSGGPFVLKEKEQFWAAGIVSWGISCGQPNRYGVYTRVANYVDWINKTIEEEEQRTIVDCGEPEALLNGGVSTVSGSQNQYTSTIQYHCNEPFYSLFGGTGSYTCTKDREWRDSLGNLGIPSCIPVCGKPTVSISGFQRILGGDKAPKNTIPWQVLLNVDGGRGGAMVIGDHWIMTAASSLFNDGNLVKKEKVRVFVGDNDAEKLVNAPPLSIASIHPHPEYNSTERPNYNNDIALIKLQQPITFHAAIMPLCLPPEGANYTSGLIGMVSGFGVKEDYIIPNNLRYIRLPVVDQSRCKTSIDNVRKTQRGTIPVLTDNMFCVGVPEGGKDSCQGDSGGPYVLKDVSDGSFWAAGIVSWGVGCGERGQYGVYTRVANYIDWIKKTMESHK</sequence>
<dbReference type="PANTHER" id="PTHR24255">
    <property type="entry name" value="COMPLEMENT COMPONENT 1, S SUBCOMPONENT-RELATED"/>
    <property type="match status" value="1"/>
</dbReference>
<dbReference type="CDD" id="cd00033">
    <property type="entry name" value="CCP"/>
    <property type="match status" value="1"/>
</dbReference>
<evidence type="ECO:0000256" key="9">
    <source>
        <dbReference type="PROSITE-ProRule" id="PRU00302"/>
    </source>
</evidence>
<comment type="caution">
    <text evidence="13">The sequence shown here is derived from an EMBL/GenBank/DDBJ whole genome shotgun (WGS) entry which is preliminary data.</text>
</comment>
<dbReference type="GO" id="GO:0006508">
    <property type="term" value="P:proteolysis"/>
    <property type="evidence" value="ECO:0007669"/>
    <property type="project" value="UniProtKB-KW"/>
</dbReference>
<keyword evidence="3 10" id="KW-0732">Signal</keyword>
<dbReference type="Pfam" id="PF00084">
    <property type="entry name" value="Sushi"/>
    <property type="match status" value="2"/>
</dbReference>
<protein>
    <submittedName>
        <fullName evidence="13">Uncharacterized protein</fullName>
    </submittedName>
</protein>
<dbReference type="SUPFAM" id="SSF50494">
    <property type="entry name" value="Trypsin-like serine proteases"/>
    <property type="match status" value="2"/>
</dbReference>
<name>A0ABD0XE68_UMBPY</name>
<reference evidence="13 14" key="1">
    <citation type="submission" date="2024-06" db="EMBL/GenBank/DDBJ databases">
        <authorList>
            <person name="Pan Q."/>
            <person name="Wen M."/>
            <person name="Jouanno E."/>
            <person name="Zahm M."/>
            <person name="Klopp C."/>
            <person name="Cabau C."/>
            <person name="Louis A."/>
            <person name="Berthelot C."/>
            <person name="Parey E."/>
            <person name="Roest Crollius H."/>
            <person name="Montfort J."/>
            <person name="Robinson-Rechavi M."/>
            <person name="Bouchez O."/>
            <person name="Lampietro C."/>
            <person name="Lopez Roques C."/>
            <person name="Donnadieu C."/>
            <person name="Postlethwait J."/>
            <person name="Bobe J."/>
            <person name="Verreycken H."/>
            <person name="Guiguen Y."/>
        </authorList>
    </citation>
    <scope>NUCLEOTIDE SEQUENCE [LARGE SCALE GENOMIC DNA]</scope>
    <source>
        <strain evidence="13">Up_M1</strain>
        <tissue evidence="13">Testis</tissue>
    </source>
</reference>
<accession>A0ABD0XE68</accession>
<feature type="domain" description="Peptidase S1" evidence="11">
    <location>
        <begin position="110"/>
        <end position="352"/>
    </location>
</feature>
<dbReference type="InterPro" id="IPR001254">
    <property type="entry name" value="Trypsin_dom"/>
</dbReference>
<dbReference type="GO" id="GO:0008236">
    <property type="term" value="F:serine-type peptidase activity"/>
    <property type="evidence" value="ECO:0007669"/>
    <property type="project" value="UniProtKB-KW"/>
</dbReference>
<evidence type="ECO:0000259" key="12">
    <source>
        <dbReference type="PROSITE" id="PS50923"/>
    </source>
</evidence>
<dbReference type="PROSITE" id="PS50240">
    <property type="entry name" value="TRYPSIN_DOM"/>
    <property type="match status" value="2"/>
</dbReference>
<dbReference type="PROSITE" id="PS50923">
    <property type="entry name" value="SUSHI"/>
    <property type="match status" value="2"/>
</dbReference>
<evidence type="ECO:0000256" key="3">
    <source>
        <dbReference type="ARBA" id="ARBA00022729"/>
    </source>
</evidence>
<dbReference type="SUPFAM" id="SSF57535">
    <property type="entry name" value="Complement control module/SCR domain"/>
    <property type="match status" value="2"/>
</dbReference>
<dbReference type="AlphaFoldDB" id="A0ABD0XE68"/>
<dbReference type="InterPro" id="IPR033116">
    <property type="entry name" value="TRYPSIN_SER"/>
</dbReference>
<dbReference type="FunFam" id="2.40.10.10:FF:000068">
    <property type="entry name" value="transmembrane protease serine 2"/>
    <property type="match status" value="1"/>
</dbReference>
<evidence type="ECO:0000256" key="1">
    <source>
        <dbReference type="ARBA" id="ARBA00022659"/>
    </source>
</evidence>
<dbReference type="Gene3D" id="2.10.70.10">
    <property type="entry name" value="Complement Module, domain 1"/>
    <property type="match status" value="2"/>
</dbReference>
<evidence type="ECO:0000259" key="11">
    <source>
        <dbReference type="PROSITE" id="PS50240"/>
    </source>
</evidence>
<evidence type="ECO:0000256" key="6">
    <source>
        <dbReference type="ARBA" id="ARBA00023157"/>
    </source>
</evidence>
<organism evidence="13 14">
    <name type="scientific">Umbra pygmaea</name>
    <name type="common">Eastern mudminnow</name>
    <dbReference type="NCBI Taxonomy" id="75934"/>
    <lineage>
        <taxon>Eukaryota</taxon>
        <taxon>Metazoa</taxon>
        <taxon>Chordata</taxon>
        <taxon>Craniata</taxon>
        <taxon>Vertebrata</taxon>
        <taxon>Euteleostomi</taxon>
        <taxon>Actinopterygii</taxon>
        <taxon>Neopterygii</taxon>
        <taxon>Teleostei</taxon>
        <taxon>Protacanthopterygii</taxon>
        <taxon>Esociformes</taxon>
        <taxon>Umbridae</taxon>
        <taxon>Umbra</taxon>
    </lineage>
</organism>
<dbReference type="Proteomes" id="UP001557470">
    <property type="component" value="Unassembled WGS sequence"/>
</dbReference>
<feature type="domain" description="Sushi" evidence="12">
    <location>
        <begin position="360"/>
        <end position="427"/>
    </location>
</feature>
<evidence type="ECO:0000256" key="10">
    <source>
        <dbReference type="SAM" id="SignalP"/>
    </source>
</evidence>
<keyword evidence="2" id="KW-0645">Protease</keyword>
<evidence type="ECO:0000256" key="7">
    <source>
        <dbReference type="ARBA" id="ARBA00023180"/>
    </source>
</evidence>
<evidence type="ECO:0000256" key="2">
    <source>
        <dbReference type="ARBA" id="ARBA00022670"/>
    </source>
</evidence>
<dbReference type="PROSITE" id="PS51257">
    <property type="entry name" value="PROKAR_LIPOPROTEIN"/>
    <property type="match status" value="1"/>
</dbReference>
<dbReference type="FunFam" id="2.40.10.10:FF:000003">
    <property type="entry name" value="Transmembrane serine protease 3"/>
    <property type="match status" value="1"/>
</dbReference>
<dbReference type="CDD" id="cd00190">
    <property type="entry name" value="Tryp_SPc"/>
    <property type="match status" value="2"/>
</dbReference>
<evidence type="ECO:0000313" key="13">
    <source>
        <dbReference type="EMBL" id="KAL0985332.1"/>
    </source>
</evidence>
<evidence type="ECO:0000256" key="4">
    <source>
        <dbReference type="ARBA" id="ARBA00022801"/>
    </source>
</evidence>
<feature type="signal peptide" evidence="10">
    <location>
        <begin position="1"/>
        <end position="25"/>
    </location>
</feature>
<keyword evidence="14" id="KW-1185">Reference proteome</keyword>
<dbReference type="FunFam" id="2.40.10.10:FF:000002">
    <property type="entry name" value="Transmembrane protease serine"/>
    <property type="match status" value="1"/>
</dbReference>
<evidence type="ECO:0000256" key="8">
    <source>
        <dbReference type="ARBA" id="ARBA00024195"/>
    </source>
</evidence>
<dbReference type="SMART" id="SM00032">
    <property type="entry name" value="CCP"/>
    <property type="match status" value="2"/>
</dbReference>
<comment type="similarity">
    <text evidence="8">Belongs to the peptidase S1 family. CLIP subfamily.</text>
</comment>
<dbReference type="InterPro" id="IPR001314">
    <property type="entry name" value="Peptidase_S1A"/>
</dbReference>
<dbReference type="PRINTS" id="PR00722">
    <property type="entry name" value="CHYMOTRYPSIN"/>
</dbReference>
<dbReference type="InterPro" id="IPR043504">
    <property type="entry name" value="Peptidase_S1_PA_chymotrypsin"/>
</dbReference>